<accession>A0A512N3Q1</accession>
<protein>
    <submittedName>
        <fullName evidence="2">Uncharacterized protein</fullName>
    </submittedName>
</protein>
<proteinExistence type="predicted"/>
<evidence type="ECO:0000256" key="1">
    <source>
        <dbReference type="SAM" id="Phobius"/>
    </source>
</evidence>
<name>A0A512N3Q1_9HYPH</name>
<dbReference type="AlphaFoldDB" id="A0A512N3Q1"/>
<keyword evidence="1" id="KW-1133">Transmembrane helix</keyword>
<keyword evidence="1" id="KW-0472">Membrane</keyword>
<feature type="transmembrane region" description="Helical" evidence="1">
    <location>
        <begin position="137"/>
        <end position="158"/>
    </location>
</feature>
<organism evidence="2 3">
    <name type="scientific">Reyranella soli</name>
    <dbReference type="NCBI Taxonomy" id="1230389"/>
    <lineage>
        <taxon>Bacteria</taxon>
        <taxon>Pseudomonadati</taxon>
        <taxon>Pseudomonadota</taxon>
        <taxon>Alphaproteobacteria</taxon>
        <taxon>Hyphomicrobiales</taxon>
        <taxon>Reyranellaceae</taxon>
        <taxon>Reyranella</taxon>
    </lineage>
</organism>
<feature type="transmembrane region" description="Helical" evidence="1">
    <location>
        <begin position="170"/>
        <end position="191"/>
    </location>
</feature>
<evidence type="ECO:0000313" key="3">
    <source>
        <dbReference type="Proteomes" id="UP000321058"/>
    </source>
</evidence>
<comment type="caution">
    <text evidence="2">The sequence shown here is derived from an EMBL/GenBank/DDBJ whole genome shotgun (WGS) entry which is preliminary data.</text>
</comment>
<keyword evidence="3" id="KW-1185">Reference proteome</keyword>
<keyword evidence="1" id="KW-0812">Transmembrane</keyword>
<sequence length="214" mass="24134">MCLCDQRIPVRAFLSLEPLAAPTTETALGTAMAANRDTDKVETVAVELRLDRIPRLYNSLDPSPFQEKELEAAADDYIVGSAEDAGGRPIRLVIMLPDQELARPEAKHVPASIRHHFELRRDSERRLLRGMWRRGRMALLIGVTFLAICLFARSLLLASSSTAAHIVAEGLLIVGWVAMWGPLDIFLYGWWPIYGRCKLFDRLARLEVEMRPLK</sequence>
<reference evidence="2 3" key="1">
    <citation type="submission" date="2019-07" db="EMBL/GenBank/DDBJ databases">
        <title>Whole genome shotgun sequence of Reyranella soli NBRC 108950.</title>
        <authorList>
            <person name="Hosoyama A."/>
            <person name="Uohara A."/>
            <person name="Ohji S."/>
            <person name="Ichikawa N."/>
        </authorList>
    </citation>
    <scope>NUCLEOTIDE SEQUENCE [LARGE SCALE GENOMIC DNA]</scope>
    <source>
        <strain evidence="2 3">NBRC 108950</strain>
    </source>
</reference>
<dbReference type="EMBL" id="BKAJ01000013">
    <property type="protein sequence ID" value="GEP53617.1"/>
    <property type="molecule type" value="Genomic_DNA"/>
</dbReference>
<evidence type="ECO:0000313" key="2">
    <source>
        <dbReference type="EMBL" id="GEP53617.1"/>
    </source>
</evidence>
<gene>
    <name evidence="2" type="ORF">RSO01_07830</name>
</gene>
<dbReference type="Proteomes" id="UP000321058">
    <property type="component" value="Unassembled WGS sequence"/>
</dbReference>